<organism evidence="6">
    <name type="scientific">Chlorobaculum parvum</name>
    <dbReference type="NCBI Taxonomy" id="274539"/>
    <lineage>
        <taxon>Bacteria</taxon>
        <taxon>Pseudomonadati</taxon>
        <taxon>Chlorobiota</taxon>
        <taxon>Chlorobiia</taxon>
        <taxon>Chlorobiales</taxon>
        <taxon>Chlorobiaceae</taxon>
        <taxon>Chlorobaculum</taxon>
    </lineage>
</organism>
<dbReference type="PANTHER" id="PTHR11265">
    <property type="entry name" value="S-ADENOSYL-METHYLTRANSFERASE MRAW"/>
    <property type="match status" value="1"/>
</dbReference>
<evidence type="ECO:0000256" key="5">
    <source>
        <dbReference type="ARBA" id="ARBA00022691"/>
    </source>
</evidence>
<protein>
    <submittedName>
        <fullName evidence="6">16S rRNA (Cytosine(1402)-N(4))-methyltransferase</fullName>
        <ecNumber evidence="6">2.1.1.199</ecNumber>
    </submittedName>
</protein>
<dbReference type="AlphaFoldDB" id="A0A7C5DDQ9"/>
<dbReference type="SUPFAM" id="SSF53335">
    <property type="entry name" value="S-adenosyl-L-methionine-dependent methyltransferases"/>
    <property type="match status" value="1"/>
</dbReference>
<dbReference type="Gene3D" id="1.10.150.170">
    <property type="entry name" value="Putative methyltransferase TM0872, insert domain"/>
    <property type="match status" value="1"/>
</dbReference>
<dbReference type="GO" id="GO:0071424">
    <property type="term" value="F:rRNA (cytosine-N4-)-methyltransferase activity"/>
    <property type="evidence" value="ECO:0007669"/>
    <property type="project" value="TreeGrafter"/>
</dbReference>
<dbReference type="Pfam" id="PF01795">
    <property type="entry name" value="Methyltransf_5"/>
    <property type="match status" value="1"/>
</dbReference>
<dbReference type="Gene3D" id="3.40.50.150">
    <property type="entry name" value="Vaccinia Virus protein VP39"/>
    <property type="match status" value="1"/>
</dbReference>
<proteinExistence type="inferred from homology"/>
<keyword evidence="4 6" id="KW-0808">Transferase</keyword>
<dbReference type="InterPro" id="IPR029063">
    <property type="entry name" value="SAM-dependent_MTases_sf"/>
</dbReference>
<evidence type="ECO:0000256" key="1">
    <source>
        <dbReference type="ARBA" id="ARBA00010396"/>
    </source>
</evidence>
<gene>
    <name evidence="6" type="primary">rsmH</name>
    <name evidence="6" type="ORF">ENL01_00120</name>
</gene>
<accession>A0A7C5DDQ9</accession>
<name>A0A7C5DDQ9_9CHLB</name>
<dbReference type="InterPro" id="IPR002903">
    <property type="entry name" value="RsmH"/>
</dbReference>
<evidence type="ECO:0000256" key="3">
    <source>
        <dbReference type="ARBA" id="ARBA00022603"/>
    </source>
</evidence>
<comment type="similarity">
    <text evidence="1">Belongs to the methyltransferase superfamily. RsmH family.</text>
</comment>
<sequence length="214" mass="23197">MDYQDYHEPVLADATTSLLVTRPGVYIDGTLGGGGHSLKLLRLLDELGGESLLVGIDQDSHALEAAAQKLREFGGKAVLLRGNFSMVRELLLPVMRGPGEGKAVMGLLLDLGVSSFQIDTPVRGFSYLRNGPLDMRMDPDGPLTAADIVNDYEEQALSRLFFRYGEEAHGGRIARAVVSARTVGPITTTGELAEVVRRACPRKDSPIKTLSRIY</sequence>
<dbReference type="SUPFAM" id="SSF81799">
    <property type="entry name" value="Putative methyltransferase TM0872, insert domain"/>
    <property type="match status" value="1"/>
</dbReference>
<keyword evidence="3 6" id="KW-0489">Methyltransferase</keyword>
<keyword evidence="5" id="KW-0949">S-adenosyl-L-methionine</keyword>
<dbReference type="NCBIfam" id="TIGR00006">
    <property type="entry name" value="16S rRNA (cytosine(1402)-N(4))-methyltransferase RsmH"/>
    <property type="match status" value="1"/>
</dbReference>
<dbReference type="GO" id="GO:0070475">
    <property type="term" value="P:rRNA base methylation"/>
    <property type="evidence" value="ECO:0007669"/>
    <property type="project" value="TreeGrafter"/>
</dbReference>
<evidence type="ECO:0000256" key="4">
    <source>
        <dbReference type="ARBA" id="ARBA00022679"/>
    </source>
</evidence>
<dbReference type="InterPro" id="IPR023397">
    <property type="entry name" value="SAM-dep_MeTrfase_MraW_recog"/>
</dbReference>
<dbReference type="EC" id="2.1.1.199" evidence="6"/>
<reference evidence="6" key="1">
    <citation type="journal article" date="2020" name="mSystems">
        <title>Genome- and Community-Level Interaction Insights into Carbon Utilization and Element Cycling Functions of Hydrothermarchaeota in Hydrothermal Sediment.</title>
        <authorList>
            <person name="Zhou Z."/>
            <person name="Liu Y."/>
            <person name="Xu W."/>
            <person name="Pan J."/>
            <person name="Luo Z.H."/>
            <person name="Li M."/>
        </authorList>
    </citation>
    <scope>NUCLEOTIDE SEQUENCE [LARGE SCALE GENOMIC DNA]</scope>
    <source>
        <strain evidence="6">HyVt-628</strain>
    </source>
</reference>
<evidence type="ECO:0000256" key="2">
    <source>
        <dbReference type="ARBA" id="ARBA00022552"/>
    </source>
</evidence>
<feature type="non-terminal residue" evidence="6">
    <location>
        <position position="214"/>
    </location>
</feature>
<dbReference type="PANTHER" id="PTHR11265:SF0">
    <property type="entry name" value="12S RRNA N4-METHYLCYTIDINE METHYLTRANSFERASE"/>
    <property type="match status" value="1"/>
</dbReference>
<evidence type="ECO:0000313" key="6">
    <source>
        <dbReference type="EMBL" id="HHE07344.1"/>
    </source>
</evidence>
<dbReference type="Proteomes" id="UP000886059">
    <property type="component" value="Unassembled WGS sequence"/>
</dbReference>
<dbReference type="GO" id="GO:0005737">
    <property type="term" value="C:cytoplasm"/>
    <property type="evidence" value="ECO:0007669"/>
    <property type="project" value="TreeGrafter"/>
</dbReference>
<comment type="caution">
    <text evidence="6">The sequence shown here is derived from an EMBL/GenBank/DDBJ whole genome shotgun (WGS) entry which is preliminary data.</text>
</comment>
<dbReference type="EMBL" id="DRSK01000007">
    <property type="protein sequence ID" value="HHE07344.1"/>
    <property type="molecule type" value="Genomic_DNA"/>
</dbReference>
<keyword evidence="2" id="KW-0698">rRNA processing</keyword>